<reference evidence="1" key="1">
    <citation type="submission" date="2019-03" db="EMBL/GenBank/DDBJ databases">
        <title>Single cell metagenomics reveals metabolic interactions within the superorganism composed of flagellate Streblomastix strix and complex community of Bacteroidetes bacteria on its surface.</title>
        <authorList>
            <person name="Treitli S.C."/>
            <person name="Kolisko M."/>
            <person name="Husnik F."/>
            <person name="Keeling P."/>
            <person name="Hampl V."/>
        </authorList>
    </citation>
    <scope>NUCLEOTIDE SEQUENCE</scope>
    <source>
        <strain evidence="1">STM</strain>
    </source>
</reference>
<accession>A0A5J4STK7</accession>
<dbReference type="Gene3D" id="2.160.20.110">
    <property type="match status" value="1"/>
</dbReference>
<name>A0A5J4STK7_9ZZZZ</name>
<sequence length="712" mass="75481">MKKNILILLSVLSSFCWLTIGCSEQENEGPGYDGDEIRIATNILAVTRGGGVINPSHNGLEVGFVRLDEGKNYATGRKLTGSVSTTDILTFTPSPEYYPSNGSGVRLIGWYPNTGEFSGSSSSESATVKFDIDGSTDIMVTDLVSGSGSNPVRGITFNHVLSQVVVQAYYENSGTKEALGSISSVTIVDKSQECVLTLPDPNTDDKDADISFGVEKEDLLLELITPLDIGIGSSNPTTCGYVMFAPTPTQDISEELNMVVTTEKAGPLYAKISYKFEAGKKYEITLKFNALGATIGIEEWEDNGVYPSPVDAIDTDFHIEGYENKIIVVTLVDEVAVEKVVLLRLNSSGEGSIAIGNCVVKSIQAVDGLDFPKILIGRKKSETEKVEINLTVDAANHEVQWRPEAEDVTTVVISTVAEMQRLSINFAPTLYKLVEDLDLKNQEWVPIVTLPSGKTLDGGHHNIHNLKITSPSTTGFWGLFAMCDGSTIKDLHIASGEINVTGAGGSTSAFVGTFAGLMSGDSHIIGCSNRATVLSKSCAGICGSLDGGTIVACVNYANITSEGAGTGGICYYQQAGTIEACYNTGTITSTTSGTYYCAGITGRFSKGTITSCYNTGRIVKQGNSTNTAIGAINGSFSSGASPTINCFYSADSYTSAGTSNTSSKVFSADEGGWPSESLTNWGIGDGTTSGYYWKSLGGWNGGSPQYPELYWE</sequence>
<dbReference type="PROSITE" id="PS51257">
    <property type="entry name" value="PROKAR_LIPOPROTEIN"/>
    <property type="match status" value="1"/>
</dbReference>
<dbReference type="Pfam" id="PF13149">
    <property type="entry name" value="Mfa_like_1"/>
    <property type="match status" value="1"/>
</dbReference>
<dbReference type="AlphaFoldDB" id="A0A5J4STK7"/>
<protein>
    <recommendedName>
        <fullName evidence="2">GLUG domain-containing protein</fullName>
    </recommendedName>
</protein>
<comment type="caution">
    <text evidence="1">The sequence shown here is derived from an EMBL/GenBank/DDBJ whole genome shotgun (WGS) entry which is preliminary data.</text>
</comment>
<evidence type="ECO:0008006" key="2">
    <source>
        <dbReference type="Google" id="ProtNLM"/>
    </source>
</evidence>
<gene>
    <name evidence="1" type="ORF">EZS27_003929</name>
</gene>
<proteinExistence type="predicted"/>
<dbReference type="EMBL" id="SNRY01000064">
    <property type="protein sequence ID" value="KAA6348600.1"/>
    <property type="molecule type" value="Genomic_DNA"/>
</dbReference>
<dbReference type="CDD" id="cd13120">
    <property type="entry name" value="BF2867_like_N"/>
    <property type="match status" value="1"/>
</dbReference>
<evidence type="ECO:0000313" key="1">
    <source>
        <dbReference type="EMBL" id="KAA6348600.1"/>
    </source>
</evidence>
<organism evidence="1">
    <name type="scientific">termite gut metagenome</name>
    <dbReference type="NCBI Taxonomy" id="433724"/>
    <lineage>
        <taxon>unclassified sequences</taxon>
        <taxon>metagenomes</taxon>
        <taxon>organismal metagenomes</taxon>
    </lineage>
</organism>
<dbReference type="InterPro" id="IPR025049">
    <property type="entry name" value="Mfa-like_1"/>
</dbReference>